<evidence type="ECO:0000313" key="3">
    <source>
        <dbReference type="EMBL" id="GID09952.1"/>
    </source>
</evidence>
<keyword evidence="4" id="KW-1185">Reference proteome</keyword>
<keyword evidence="1" id="KW-0472">Membrane</keyword>
<evidence type="ECO:0000259" key="2">
    <source>
        <dbReference type="Pfam" id="PF08241"/>
    </source>
</evidence>
<feature type="transmembrane region" description="Helical" evidence="1">
    <location>
        <begin position="14"/>
        <end position="32"/>
    </location>
</feature>
<gene>
    <name evidence="3" type="ORF">Aru02nite_08410</name>
</gene>
<dbReference type="SUPFAM" id="SSF53335">
    <property type="entry name" value="S-adenosyl-L-methionine-dependent methyltransferases"/>
    <property type="match status" value="1"/>
</dbReference>
<protein>
    <recommendedName>
        <fullName evidence="2">Methyltransferase type 11 domain-containing protein</fullName>
    </recommendedName>
</protein>
<proteinExistence type="predicted"/>
<name>A0A8J3NAV3_9ACTN</name>
<accession>A0A8J3NAV3</accession>
<sequence>MSTAGVRRVVAFNWPKYAGAAALAVGAAAFSGRLPALPRRAVRAGAALGAAWTATSLAASWWVYDRSSLYDGEWLRPLLPARTHRYAVVTTGLDEASAVLGNVLPTPPTLVLDCFGDTATGSIRRAHTADAGWPCHHDALPVRAGALDAVVTVLAAHELRRPAQRAALFAEAYRVLRPGGRLVVVEHPRNAATIAAFGPGAWHFFPRRDWLRHSGSAGLALVAERALTPFVRGWAFRR</sequence>
<feature type="transmembrane region" description="Helical" evidence="1">
    <location>
        <begin position="44"/>
        <end position="64"/>
    </location>
</feature>
<dbReference type="EMBL" id="BOMB01000004">
    <property type="protein sequence ID" value="GID09952.1"/>
    <property type="molecule type" value="Genomic_DNA"/>
</dbReference>
<dbReference type="RefSeq" id="WP_203655009.1">
    <property type="nucleotide sequence ID" value="NZ_BOMB01000004.1"/>
</dbReference>
<reference evidence="3" key="1">
    <citation type="submission" date="2021-01" db="EMBL/GenBank/DDBJ databases">
        <title>Whole genome shotgun sequence of Actinocatenispora rupis NBRC 107355.</title>
        <authorList>
            <person name="Komaki H."/>
            <person name="Tamura T."/>
        </authorList>
    </citation>
    <scope>NUCLEOTIDE SEQUENCE</scope>
    <source>
        <strain evidence="3">NBRC 107355</strain>
    </source>
</reference>
<feature type="domain" description="Methyltransferase type 11" evidence="2">
    <location>
        <begin position="138"/>
        <end position="184"/>
    </location>
</feature>
<evidence type="ECO:0000313" key="4">
    <source>
        <dbReference type="Proteomes" id="UP000612808"/>
    </source>
</evidence>
<organism evidence="3 4">
    <name type="scientific">Actinocatenispora rupis</name>
    <dbReference type="NCBI Taxonomy" id="519421"/>
    <lineage>
        <taxon>Bacteria</taxon>
        <taxon>Bacillati</taxon>
        <taxon>Actinomycetota</taxon>
        <taxon>Actinomycetes</taxon>
        <taxon>Micromonosporales</taxon>
        <taxon>Micromonosporaceae</taxon>
        <taxon>Actinocatenispora</taxon>
    </lineage>
</organism>
<dbReference type="Gene3D" id="3.40.50.150">
    <property type="entry name" value="Vaccinia Virus protein VP39"/>
    <property type="match status" value="1"/>
</dbReference>
<dbReference type="AlphaFoldDB" id="A0A8J3NAV3"/>
<keyword evidence="1" id="KW-1133">Transmembrane helix</keyword>
<dbReference type="InterPro" id="IPR029063">
    <property type="entry name" value="SAM-dependent_MTases_sf"/>
</dbReference>
<dbReference type="Pfam" id="PF08241">
    <property type="entry name" value="Methyltransf_11"/>
    <property type="match status" value="1"/>
</dbReference>
<comment type="caution">
    <text evidence="3">The sequence shown here is derived from an EMBL/GenBank/DDBJ whole genome shotgun (WGS) entry which is preliminary data.</text>
</comment>
<keyword evidence="1" id="KW-0812">Transmembrane</keyword>
<dbReference type="GO" id="GO:0008757">
    <property type="term" value="F:S-adenosylmethionine-dependent methyltransferase activity"/>
    <property type="evidence" value="ECO:0007669"/>
    <property type="project" value="InterPro"/>
</dbReference>
<dbReference type="Proteomes" id="UP000612808">
    <property type="component" value="Unassembled WGS sequence"/>
</dbReference>
<evidence type="ECO:0000256" key="1">
    <source>
        <dbReference type="SAM" id="Phobius"/>
    </source>
</evidence>
<dbReference type="InterPro" id="IPR013216">
    <property type="entry name" value="Methyltransf_11"/>
</dbReference>